<accession>A0A058Z5F7</accession>
<gene>
    <name evidence="2" type="ORF">H696_03792</name>
</gene>
<evidence type="ECO:0000256" key="1">
    <source>
        <dbReference type="SAM" id="MobiDB-lite"/>
    </source>
</evidence>
<dbReference type="Proteomes" id="UP000030693">
    <property type="component" value="Unassembled WGS sequence"/>
</dbReference>
<feature type="region of interest" description="Disordered" evidence="1">
    <location>
        <begin position="55"/>
        <end position="79"/>
    </location>
</feature>
<dbReference type="EMBL" id="KB932206">
    <property type="protein sequence ID" value="KCV69361.1"/>
    <property type="molecule type" value="Genomic_DNA"/>
</dbReference>
<name>A0A058Z5F7_FONAL</name>
<evidence type="ECO:0000313" key="2">
    <source>
        <dbReference type="EMBL" id="KCV69361.1"/>
    </source>
</evidence>
<evidence type="ECO:0000313" key="3">
    <source>
        <dbReference type="Proteomes" id="UP000030693"/>
    </source>
</evidence>
<sequence>MSTSQLPRQWAPARPWSRLTMLLFPTRGKARNWGRPMRHGSSIRFWHAQWLGQQPPGHQTRRPCVEQRANASKPRPSGPGLRRLMARLGLSQALCQPPWLAVVWALSLMASSMSSTVTTRQTSRRPGHSGWSPRDGLRLSPSATHMAAFPLSINQPMAWSSIDSPSPSFPLRQQTDPSPCPVFSTSLLMGKPSRLEQGINKLPISAAHSAHGKYYHL</sequence>
<keyword evidence="3" id="KW-1185">Reference proteome</keyword>
<dbReference type="GeneID" id="20528517"/>
<dbReference type="AlphaFoldDB" id="A0A058Z5F7"/>
<feature type="region of interest" description="Disordered" evidence="1">
    <location>
        <begin position="117"/>
        <end position="137"/>
    </location>
</feature>
<reference evidence="2" key="1">
    <citation type="submission" date="2013-04" db="EMBL/GenBank/DDBJ databases">
        <title>The Genome Sequence of Fonticula alba ATCC 38817.</title>
        <authorList>
            <consortium name="The Broad Institute Genomics Platform"/>
            <person name="Russ C."/>
            <person name="Cuomo C."/>
            <person name="Burger G."/>
            <person name="Gray M.W."/>
            <person name="Holland P.W.H."/>
            <person name="King N."/>
            <person name="Lang F.B.F."/>
            <person name="Roger A.J."/>
            <person name="Ruiz-Trillo I."/>
            <person name="Brown M."/>
            <person name="Walker B."/>
            <person name="Young S."/>
            <person name="Zeng Q."/>
            <person name="Gargeya S."/>
            <person name="Fitzgerald M."/>
            <person name="Haas B."/>
            <person name="Abouelleil A."/>
            <person name="Allen A.W."/>
            <person name="Alvarado L."/>
            <person name="Arachchi H.M."/>
            <person name="Berlin A.M."/>
            <person name="Chapman S.B."/>
            <person name="Gainer-Dewar J."/>
            <person name="Goldberg J."/>
            <person name="Griggs A."/>
            <person name="Gujja S."/>
            <person name="Hansen M."/>
            <person name="Howarth C."/>
            <person name="Imamovic A."/>
            <person name="Ireland A."/>
            <person name="Larimer J."/>
            <person name="McCowan C."/>
            <person name="Murphy C."/>
            <person name="Pearson M."/>
            <person name="Poon T.W."/>
            <person name="Priest M."/>
            <person name="Roberts A."/>
            <person name="Saif S."/>
            <person name="Shea T."/>
            <person name="Sisk P."/>
            <person name="Sykes S."/>
            <person name="Wortman J."/>
            <person name="Nusbaum C."/>
            <person name="Birren B."/>
        </authorList>
    </citation>
    <scope>NUCLEOTIDE SEQUENCE [LARGE SCALE GENOMIC DNA]</scope>
    <source>
        <strain evidence="2">ATCC 38817</strain>
    </source>
</reference>
<proteinExistence type="predicted"/>
<dbReference type="RefSeq" id="XP_009495926.1">
    <property type="nucleotide sequence ID" value="XM_009497651.1"/>
</dbReference>
<protein>
    <submittedName>
        <fullName evidence="2">Uncharacterized protein</fullName>
    </submittedName>
</protein>
<organism evidence="2">
    <name type="scientific">Fonticula alba</name>
    <name type="common">Slime mold</name>
    <dbReference type="NCBI Taxonomy" id="691883"/>
    <lineage>
        <taxon>Eukaryota</taxon>
        <taxon>Rotosphaerida</taxon>
        <taxon>Fonticulaceae</taxon>
        <taxon>Fonticula</taxon>
    </lineage>
</organism>